<sequence length="112" mass="12799">MKKFPEFMTRPTNKVPMQQQNTPDIQGYYYTAADGSQMAFWTCMADRISKEHQHDYDEYMVCLSGEYVVTINGKETILHAGDELFIPKETLQGGRCKAGTRTIHAFGGRRIV</sequence>
<evidence type="ECO:0000259" key="2">
    <source>
        <dbReference type="Pfam" id="PF07883"/>
    </source>
</evidence>
<dbReference type="SUPFAM" id="SSF51182">
    <property type="entry name" value="RmlC-like cupins"/>
    <property type="match status" value="1"/>
</dbReference>
<accession>A0A1G9Y633</accession>
<dbReference type="AlphaFoldDB" id="A0A1G9Y633"/>
<proteinExistence type="predicted"/>
<dbReference type="EMBL" id="FNHQ01000021">
    <property type="protein sequence ID" value="SDN04021.1"/>
    <property type="molecule type" value="Genomic_DNA"/>
</dbReference>
<dbReference type="Gene3D" id="2.60.120.10">
    <property type="entry name" value="Jelly Rolls"/>
    <property type="match status" value="1"/>
</dbReference>
<dbReference type="Proteomes" id="UP000199309">
    <property type="component" value="Unassembled WGS sequence"/>
</dbReference>
<dbReference type="InterPro" id="IPR011051">
    <property type="entry name" value="RmlC_Cupin_sf"/>
</dbReference>
<dbReference type="STRING" id="349095.SAMN05660299_01986"/>
<reference evidence="3 4" key="1">
    <citation type="submission" date="2016-10" db="EMBL/GenBank/DDBJ databases">
        <authorList>
            <person name="de Groot N.N."/>
        </authorList>
    </citation>
    <scope>NUCLEOTIDE SEQUENCE [LARGE SCALE GENOMIC DNA]</scope>
    <source>
        <strain evidence="3 4">DSM 16981</strain>
    </source>
</reference>
<dbReference type="InterPro" id="IPR014710">
    <property type="entry name" value="RmlC-like_jellyroll"/>
</dbReference>
<name>A0A1G9Y633_9FIRM</name>
<dbReference type="InterPro" id="IPR013096">
    <property type="entry name" value="Cupin_2"/>
</dbReference>
<feature type="domain" description="Cupin type-2" evidence="2">
    <location>
        <begin position="47"/>
        <end position="90"/>
    </location>
</feature>
<keyword evidence="4" id="KW-1185">Reference proteome</keyword>
<organism evidence="3 4">
    <name type="scientific">Megasphaera paucivorans</name>
    <dbReference type="NCBI Taxonomy" id="349095"/>
    <lineage>
        <taxon>Bacteria</taxon>
        <taxon>Bacillati</taxon>
        <taxon>Bacillota</taxon>
        <taxon>Negativicutes</taxon>
        <taxon>Veillonellales</taxon>
        <taxon>Veillonellaceae</taxon>
        <taxon>Megasphaera</taxon>
    </lineage>
</organism>
<gene>
    <name evidence="3" type="ORF">SAMN05660299_01986</name>
</gene>
<protein>
    <submittedName>
        <fullName evidence="3">Cupin domain-containing protein</fullName>
    </submittedName>
</protein>
<evidence type="ECO:0000256" key="1">
    <source>
        <dbReference type="SAM" id="MobiDB-lite"/>
    </source>
</evidence>
<evidence type="ECO:0000313" key="4">
    <source>
        <dbReference type="Proteomes" id="UP000199309"/>
    </source>
</evidence>
<feature type="compositionally biased region" description="Polar residues" evidence="1">
    <location>
        <begin position="10"/>
        <end position="20"/>
    </location>
</feature>
<dbReference type="Pfam" id="PF07883">
    <property type="entry name" value="Cupin_2"/>
    <property type="match status" value="1"/>
</dbReference>
<evidence type="ECO:0000313" key="3">
    <source>
        <dbReference type="EMBL" id="SDN04021.1"/>
    </source>
</evidence>
<dbReference type="OrthoDB" id="1908605at2"/>
<feature type="region of interest" description="Disordered" evidence="1">
    <location>
        <begin position="1"/>
        <end position="20"/>
    </location>
</feature>
<dbReference type="RefSeq" id="WP_091651309.1">
    <property type="nucleotide sequence ID" value="NZ_FNHQ01000021.1"/>
</dbReference>